<dbReference type="AlphaFoldDB" id="A0A9R1UDZ4"/>
<evidence type="ECO:0000313" key="2">
    <source>
        <dbReference type="Proteomes" id="UP000235145"/>
    </source>
</evidence>
<protein>
    <submittedName>
        <fullName evidence="1">Uncharacterized protein</fullName>
    </submittedName>
</protein>
<name>A0A9R1UDZ4_LACSA</name>
<sequence>MAMRVFIINYVIEACSLVKNFVFSGKLQISIKCDNNEFMESLSDEVGCEKTVRRKYSISRLPLCTQILDKFSRVVQRKVNPFDLKELRNLFPKTKHDKTMFTKAFHKRNTCKQNNLMVHPSYALTPLPVIQIKLSGSGLGAW</sequence>
<proteinExistence type="predicted"/>
<keyword evidence="2" id="KW-1185">Reference proteome</keyword>
<dbReference type="Proteomes" id="UP000235145">
    <property type="component" value="Unassembled WGS sequence"/>
</dbReference>
<reference evidence="1 2" key="1">
    <citation type="journal article" date="2017" name="Nat. Commun.">
        <title>Genome assembly with in vitro proximity ligation data and whole-genome triplication in lettuce.</title>
        <authorList>
            <person name="Reyes-Chin-Wo S."/>
            <person name="Wang Z."/>
            <person name="Yang X."/>
            <person name="Kozik A."/>
            <person name="Arikit S."/>
            <person name="Song C."/>
            <person name="Xia L."/>
            <person name="Froenicke L."/>
            <person name="Lavelle D.O."/>
            <person name="Truco M.J."/>
            <person name="Xia R."/>
            <person name="Zhu S."/>
            <person name="Xu C."/>
            <person name="Xu H."/>
            <person name="Xu X."/>
            <person name="Cox K."/>
            <person name="Korf I."/>
            <person name="Meyers B.C."/>
            <person name="Michelmore R.W."/>
        </authorList>
    </citation>
    <scope>NUCLEOTIDE SEQUENCE [LARGE SCALE GENOMIC DNA]</scope>
    <source>
        <strain evidence="2">cv. Salinas</strain>
        <tissue evidence="1">Seedlings</tissue>
    </source>
</reference>
<evidence type="ECO:0000313" key="1">
    <source>
        <dbReference type="EMBL" id="KAJ0185366.1"/>
    </source>
</evidence>
<accession>A0A9R1UDZ4</accession>
<dbReference type="EMBL" id="NBSK02000009">
    <property type="protein sequence ID" value="KAJ0185366.1"/>
    <property type="molecule type" value="Genomic_DNA"/>
</dbReference>
<organism evidence="1 2">
    <name type="scientific">Lactuca sativa</name>
    <name type="common">Garden lettuce</name>
    <dbReference type="NCBI Taxonomy" id="4236"/>
    <lineage>
        <taxon>Eukaryota</taxon>
        <taxon>Viridiplantae</taxon>
        <taxon>Streptophyta</taxon>
        <taxon>Embryophyta</taxon>
        <taxon>Tracheophyta</taxon>
        <taxon>Spermatophyta</taxon>
        <taxon>Magnoliopsida</taxon>
        <taxon>eudicotyledons</taxon>
        <taxon>Gunneridae</taxon>
        <taxon>Pentapetalae</taxon>
        <taxon>asterids</taxon>
        <taxon>campanulids</taxon>
        <taxon>Asterales</taxon>
        <taxon>Asteraceae</taxon>
        <taxon>Cichorioideae</taxon>
        <taxon>Cichorieae</taxon>
        <taxon>Lactucinae</taxon>
        <taxon>Lactuca</taxon>
    </lineage>
</organism>
<comment type="caution">
    <text evidence="1">The sequence shown here is derived from an EMBL/GenBank/DDBJ whole genome shotgun (WGS) entry which is preliminary data.</text>
</comment>
<gene>
    <name evidence="1" type="ORF">LSAT_V11C900461050</name>
</gene>